<accession>A0ACC0AST4</accession>
<evidence type="ECO:0000313" key="2">
    <source>
        <dbReference type="Proteomes" id="UP001060085"/>
    </source>
</evidence>
<evidence type="ECO:0000313" key="1">
    <source>
        <dbReference type="EMBL" id="KAI5663350.1"/>
    </source>
</evidence>
<protein>
    <submittedName>
        <fullName evidence="1">Uncharacterized protein</fullName>
    </submittedName>
</protein>
<proteinExistence type="predicted"/>
<dbReference type="EMBL" id="CM044705">
    <property type="protein sequence ID" value="KAI5663350.1"/>
    <property type="molecule type" value="Genomic_DNA"/>
</dbReference>
<dbReference type="Proteomes" id="UP001060085">
    <property type="component" value="Linkage Group LG05"/>
</dbReference>
<comment type="caution">
    <text evidence="1">The sequence shown here is derived from an EMBL/GenBank/DDBJ whole genome shotgun (WGS) entry which is preliminary data.</text>
</comment>
<sequence length="167" mass="19260">MNMKLYSDEHENLLKDWNLENPSSRSRRRLKLSQQELCYFINLLSSSDLFLDEEEAADGAREVSVAGVILINSKYHPHSYTVRSSIECSMHVISLETFLTTNRLNIVIRPMNHSFEPLAAETVTSITTRIAEAHKVEYAKDIVKDVKITGEPISKYLSRYKYFQNKS</sequence>
<name>A0ACC0AST4_CATRO</name>
<gene>
    <name evidence="1" type="ORF">M9H77_22673</name>
</gene>
<organism evidence="1 2">
    <name type="scientific">Catharanthus roseus</name>
    <name type="common">Madagascar periwinkle</name>
    <name type="synonym">Vinca rosea</name>
    <dbReference type="NCBI Taxonomy" id="4058"/>
    <lineage>
        <taxon>Eukaryota</taxon>
        <taxon>Viridiplantae</taxon>
        <taxon>Streptophyta</taxon>
        <taxon>Embryophyta</taxon>
        <taxon>Tracheophyta</taxon>
        <taxon>Spermatophyta</taxon>
        <taxon>Magnoliopsida</taxon>
        <taxon>eudicotyledons</taxon>
        <taxon>Gunneridae</taxon>
        <taxon>Pentapetalae</taxon>
        <taxon>asterids</taxon>
        <taxon>lamiids</taxon>
        <taxon>Gentianales</taxon>
        <taxon>Apocynaceae</taxon>
        <taxon>Rauvolfioideae</taxon>
        <taxon>Vinceae</taxon>
        <taxon>Catharanthinae</taxon>
        <taxon>Catharanthus</taxon>
    </lineage>
</organism>
<keyword evidence="2" id="KW-1185">Reference proteome</keyword>
<reference evidence="2" key="1">
    <citation type="journal article" date="2023" name="Nat. Plants">
        <title>Single-cell RNA sequencing provides a high-resolution roadmap for understanding the multicellular compartmentation of specialized metabolism.</title>
        <authorList>
            <person name="Sun S."/>
            <person name="Shen X."/>
            <person name="Li Y."/>
            <person name="Li Y."/>
            <person name="Wang S."/>
            <person name="Li R."/>
            <person name="Zhang H."/>
            <person name="Shen G."/>
            <person name="Guo B."/>
            <person name="Wei J."/>
            <person name="Xu J."/>
            <person name="St-Pierre B."/>
            <person name="Chen S."/>
            <person name="Sun C."/>
        </authorList>
    </citation>
    <scope>NUCLEOTIDE SEQUENCE [LARGE SCALE GENOMIC DNA]</scope>
</reference>